<comment type="caution">
    <text evidence="1">The sequence shown here is derived from an EMBL/GenBank/DDBJ whole genome shotgun (WGS) entry which is preliminary data.</text>
</comment>
<reference evidence="2" key="2">
    <citation type="submission" date="2013-04" db="EMBL/GenBank/DDBJ databases">
        <title>Genomic mechanisms accounting for the adaptation to parasitism in nematode-trapping fungi.</title>
        <authorList>
            <person name="Ahren D.G."/>
        </authorList>
    </citation>
    <scope>NUCLEOTIDE SEQUENCE [LARGE SCALE GENOMIC DNA]</scope>
    <source>
        <strain evidence="2">CBS 200.50</strain>
    </source>
</reference>
<organism evidence="1 2">
    <name type="scientific">Dactylellina haptotyla (strain CBS 200.50)</name>
    <name type="common">Nematode-trapping fungus</name>
    <name type="synonym">Monacrosporium haptotylum</name>
    <dbReference type="NCBI Taxonomy" id="1284197"/>
    <lineage>
        <taxon>Eukaryota</taxon>
        <taxon>Fungi</taxon>
        <taxon>Dikarya</taxon>
        <taxon>Ascomycota</taxon>
        <taxon>Pezizomycotina</taxon>
        <taxon>Orbiliomycetes</taxon>
        <taxon>Orbiliales</taxon>
        <taxon>Orbiliaceae</taxon>
        <taxon>Dactylellina</taxon>
    </lineage>
</organism>
<reference evidence="1 2" key="1">
    <citation type="journal article" date="2013" name="PLoS Genet.">
        <title>Genomic mechanisms accounting for the adaptation to parasitism in nematode-trapping fungi.</title>
        <authorList>
            <person name="Meerupati T."/>
            <person name="Andersson K.M."/>
            <person name="Friman E."/>
            <person name="Kumar D."/>
            <person name="Tunlid A."/>
            <person name="Ahren D."/>
        </authorList>
    </citation>
    <scope>NUCLEOTIDE SEQUENCE [LARGE SCALE GENOMIC DNA]</scope>
    <source>
        <strain evidence="1 2">CBS 200.50</strain>
    </source>
</reference>
<evidence type="ECO:0000313" key="2">
    <source>
        <dbReference type="Proteomes" id="UP000015100"/>
    </source>
</evidence>
<dbReference type="STRING" id="1284197.S8AGW8"/>
<protein>
    <submittedName>
        <fullName evidence="1">Uncharacterized protein</fullName>
    </submittedName>
</protein>
<keyword evidence="2" id="KW-1185">Reference proteome</keyword>
<proteinExistence type="predicted"/>
<dbReference type="AlphaFoldDB" id="S8AGW8"/>
<dbReference type="HOGENOM" id="CLU_782968_0_0_1"/>
<sequence>MCDNNGNPKFLSGNATVEGFGHDKRSTGGALDIQCPSWIELDIPSDVKTTVDIPFTAASKFPDNGPPQVLMTINGKFAGNDGVQMDTGSTGITIGKGTWLNDFNGNWEEAMKHERAWKFLSSSKKLYSGYWVPTTLIFHSKDSSGKLIDLLKSTVPVLVFDTYYICPKFTNDQGATCTAPTNTQSGMLTGLYMGVGFGREQDGMVMCTPDKNPLLNVYEVNGKSISLINSPNKYHLGYVVRAKSLTWGLTAENTQYFKFTGLSKQPNATDYRDWAMATAMVSINRGEFRSGYLLADTGVPQMYLSSPDVPKPIPDSYNIDIRIPDVESSVGGYTITALKNNGKGAAKSSQEGTAPAYVGATNTAGIVSGPGGGVYERVFVNTGSRFWNGYEAAFDAIGGNWGIKLLNTTAKL</sequence>
<dbReference type="eggNOG" id="ENOG502SGW8">
    <property type="taxonomic scope" value="Eukaryota"/>
</dbReference>
<accession>S8AGW8</accession>
<name>S8AGW8_DACHA</name>
<dbReference type="OrthoDB" id="5291209at2759"/>
<gene>
    <name evidence="1" type="ORF">H072_3910</name>
</gene>
<dbReference type="OMA" id="DYRDWAM"/>
<evidence type="ECO:0000313" key="1">
    <source>
        <dbReference type="EMBL" id="EPS42134.1"/>
    </source>
</evidence>
<dbReference type="Proteomes" id="UP000015100">
    <property type="component" value="Unassembled WGS sequence"/>
</dbReference>
<dbReference type="EMBL" id="AQGS01000129">
    <property type="protein sequence ID" value="EPS42134.1"/>
    <property type="molecule type" value="Genomic_DNA"/>
</dbReference>